<feature type="compositionally biased region" description="Gly residues" evidence="1">
    <location>
        <begin position="127"/>
        <end position="141"/>
    </location>
</feature>
<accession>A0A5B9QNU4</accession>
<evidence type="ECO:0000256" key="2">
    <source>
        <dbReference type="SAM" id="SignalP"/>
    </source>
</evidence>
<protein>
    <recommendedName>
        <fullName evidence="5">Carboxypeptidase regulatory-like domain-containing protein</fullName>
    </recommendedName>
</protein>
<feature type="region of interest" description="Disordered" evidence="1">
    <location>
        <begin position="105"/>
        <end position="165"/>
    </location>
</feature>
<feature type="compositionally biased region" description="Acidic residues" evidence="1">
    <location>
        <begin position="105"/>
        <end position="119"/>
    </location>
</feature>
<reference evidence="3 4" key="1">
    <citation type="submission" date="2019-08" db="EMBL/GenBank/DDBJ databases">
        <title>Deep-cultivation of Planctomycetes and their phenomic and genomic characterization uncovers novel biology.</title>
        <authorList>
            <person name="Wiegand S."/>
            <person name="Jogler M."/>
            <person name="Boedeker C."/>
            <person name="Pinto D."/>
            <person name="Vollmers J."/>
            <person name="Rivas-Marin E."/>
            <person name="Kohn T."/>
            <person name="Peeters S.H."/>
            <person name="Heuer A."/>
            <person name="Rast P."/>
            <person name="Oberbeckmann S."/>
            <person name="Bunk B."/>
            <person name="Jeske O."/>
            <person name="Meyerdierks A."/>
            <person name="Storesund J.E."/>
            <person name="Kallscheuer N."/>
            <person name="Luecker S."/>
            <person name="Lage O.M."/>
            <person name="Pohl T."/>
            <person name="Merkel B.J."/>
            <person name="Hornburger P."/>
            <person name="Mueller R.-W."/>
            <person name="Bruemmer F."/>
            <person name="Labrenz M."/>
            <person name="Spormann A.M."/>
            <person name="Op den Camp H."/>
            <person name="Overmann J."/>
            <person name="Amann R."/>
            <person name="Jetten M.S.M."/>
            <person name="Mascher T."/>
            <person name="Medema M.H."/>
            <person name="Devos D.P."/>
            <person name="Kaster A.-K."/>
            <person name="Ovreas L."/>
            <person name="Rohde M."/>
            <person name="Galperin M.Y."/>
            <person name="Jogler C."/>
        </authorList>
    </citation>
    <scope>NUCLEOTIDE SEQUENCE [LARGE SCALE GENOMIC DNA]</scope>
    <source>
        <strain evidence="3 4">UC8</strain>
    </source>
</reference>
<dbReference type="OrthoDB" id="283220at2"/>
<evidence type="ECO:0008006" key="5">
    <source>
        <dbReference type="Google" id="ProtNLM"/>
    </source>
</evidence>
<name>A0A5B9QNU4_9BACT</name>
<gene>
    <name evidence="3" type="ORF">UC8_06440</name>
</gene>
<evidence type="ECO:0000313" key="4">
    <source>
        <dbReference type="Proteomes" id="UP000325286"/>
    </source>
</evidence>
<sequence length="165" mass="16517" precursor="true">MTKFANFNRRWTVAVGSLCLLGLSVLPGCGNGDMPELAEVTGTLTKGGQPVVNARVEFYPDGPGAASYGKTDQDGKFELYYSTGPAGAAIGTHKVTVIGGSVDASEVEAEPVEGGEEAAEGTLAPVGGPGGNSRSGPGGGAPKETTGLTAEVVAGSNDIQLEMES</sequence>
<dbReference type="EMBL" id="CP042914">
    <property type="protein sequence ID" value="QEG38686.1"/>
    <property type="molecule type" value="Genomic_DNA"/>
</dbReference>
<evidence type="ECO:0000313" key="3">
    <source>
        <dbReference type="EMBL" id="QEG38686.1"/>
    </source>
</evidence>
<dbReference type="Proteomes" id="UP000325286">
    <property type="component" value="Chromosome"/>
</dbReference>
<dbReference type="RefSeq" id="WP_068142766.1">
    <property type="nucleotide sequence ID" value="NZ_CP042914.1"/>
</dbReference>
<dbReference type="AlphaFoldDB" id="A0A5B9QNU4"/>
<keyword evidence="2" id="KW-0732">Signal</keyword>
<organism evidence="3 4">
    <name type="scientific">Roseimaritima ulvae</name>
    <dbReference type="NCBI Taxonomy" id="980254"/>
    <lineage>
        <taxon>Bacteria</taxon>
        <taxon>Pseudomonadati</taxon>
        <taxon>Planctomycetota</taxon>
        <taxon>Planctomycetia</taxon>
        <taxon>Pirellulales</taxon>
        <taxon>Pirellulaceae</taxon>
        <taxon>Roseimaritima</taxon>
    </lineage>
</organism>
<dbReference type="KEGG" id="rul:UC8_06440"/>
<proteinExistence type="predicted"/>
<feature type="chain" id="PRO_5022781892" description="Carboxypeptidase regulatory-like domain-containing protein" evidence="2">
    <location>
        <begin position="28"/>
        <end position="165"/>
    </location>
</feature>
<evidence type="ECO:0000256" key="1">
    <source>
        <dbReference type="SAM" id="MobiDB-lite"/>
    </source>
</evidence>
<feature type="signal peptide" evidence="2">
    <location>
        <begin position="1"/>
        <end position="27"/>
    </location>
</feature>
<keyword evidence="4" id="KW-1185">Reference proteome</keyword>